<keyword evidence="7" id="KW-1185">Reference proteome</keyword>
<evidence type="ECO:0000313" key="6">
    <source>
        <dbReference type="EMBL" id="ADV61340.1"/>
    </source>
</evidence>
<dbReference type="eggNOG" id="COG2825">
    <property type="taxonomic scope" value="Bacteria"/>
</dbReference>
<proteinExistence type="inferred from homology"/>
<protein>
    <submittedName>
        <fullName evidence="6">Outer membrane chaperone Skp (OmpH)</fullName>
    </submittedName>
</protein>
<organism evidence="6 7">
    <name type="scientific">Isosphaera pallida (strain ATCC 43644 / DSM 9630 / IS1B)</name>
    <dbReference type="NCBI Taxonomy" id="575540"/>
    <lineage>
        <taxon>Bacteria</taxon>
        <taxon>Pseudomonadati</taxon>
        <taxon>Planctomycetota</taxon>
        <taxon>Planctomycetia</taxon>
        <taxon>Isosphaerales</taxon>
        <taxon>Isosphaeraceae</taxon>
        <taxon>Isosphaera</taxon>
    </lineage>
</organism>
<feature type="transmembrane region" description="Helical" evidence="5">
    <location>
        <begin position="9"/>
        <end position="28"/>
    </location>
</feature>
<dbReference type="KEGG" id="ipa:Isop_0749"/>
<evidence type="ECO:0000256" key="5">
    <source>
        <dbReference type="SAM" id="Phobius"/>
    </source>
</evidence>
<dbReference type="SUPFAM" id="SSF111384">
    <property type="entry name" value="OmpH-like"/>
    <property type="match status" value="1"/>
</dbReference>
<dbReference type="HOGENOM" id="CLU_1169433_0_0_0"/>
<evidence type="ECO:0000256" key="3">
    <source>
        <dbReference type="SAM" id="Coils"/>
    </source>
</evidence>
<dbReference type="SMART" id="SM00935">
    <property type="entry name" value="OmpH"/>
    <property type="match status" value="1"/>
</dbReference>
<dbReference type="InterPro" id="IPR024930">
    <property type="entry name" value="Skp_dom_sf"/>
</dbReference>
<keyword evidence="5" id="KW-0812">Transmembrane</keyword>
<evidence type="ECO:0000256" key="4">
    <source>
        <dbReference type="SAM" id="MobiDB-lite"/>
    </source>
</evidence>
<evidence type="ECO:0000313" key="7">
    <source>
        <dbReference type="Proteomes" id="UP000008631"/>
    </source>
</evidence>
<name>E8R1R8_ISOPI</name>
<keyword evidence="2" id="KW-0732">Signal</keyword>
<dbReference type="InterPro" id="IPR005632">
    <property type="entry name" value="Chaperone_Skp"/>
</dbReference>
<reference evidence="6 7" key="2">
    <citation type="journal article" date="2011" name="Stand. Genomic Sci.">
        <title>Complete genome sequence of Isosphaera pallida type strain (IS1B).</title>
        <authorList>
            <consortium name="US DOE Joint Genome Institute (JGI-PGF)"/>
            <person name="Goker M."/>
            <person name="Cleland D."/>
            <person name="Saunders E."/>
            <person name="Lapidus A."/>
            <person name="Nolan M."/>
            <person name="Lucas S."/>
            <person name="Hammon N."/>
            <person name="Deshpande S."/>
            <person name="Cheng J.F."/>
            <person name="Tapia R."/>
            <person name="Han C."/>
            <person name="Goodwin L."/>
            <person name="Pitluck S."/>
            <person name="Liolios K."/>
            <person name="Pagani I."/>
            <person name="Ivanova N."/>
            <person name="Mavromatis K."/>
            <person name="Pati A."/>
            <person name="Chen A."/>
            <person name="Palaniappan K."/>
            <person name="Land M."/>
            <person name="Hauser L."/>
            <person name="Chang Y.J."/>
            <person name="Jeffries C.D."/>
            <person name="Detter J.C."/>
            <person name="Beck B."/>
            <person name="Woyke T."/>
            <person name="Bristow J."/>
            <person name="Eisen J.A."/>
            <person name="Markowitz V."/>
            <person name="Hugenholtz P."/>
            <person name="Kyrpides N.C."/>
            <person name="Klenk H.P."/>
        </authorList>
    </citation>
    <scope>NUCLEOTIDE SEQUENCE [LARGE SCALE GENOMIC DNA]</scope>
    <source>
        <strain evidence="7">ATCC 43644 / DSM 9630 / IS1B</strain>
    </source>
</reference>
<feature type="coiled-coil region" evidence="3">
    <location>
        <begin position="116"/>
        <end position="143"/>
    </location>
</feature>
<dbReference type="PANTHER" id="PTHR35089">
    <property type="entry name" value="CHAPERONE PROTEIN SKP"/>
    <property type="match status" value="1"/>
</dbReference>
<sequence>MTNLGRFRAAGWMAMGTVLGVVAIGPILQGDPLRAQQGGTATNANAAAQRKSALPPCVVATIDMDAVFKGYERVKVSSDEFKAAAMAEQQKLVKLTADIKAQVEKLSKLAVGSPDYKKLESEITEAQARHEALRQQAEREFSRREADSLAVLYKEIQDMAARVAQYRGFSHVVQISREPVSGSDPQRVFAAMGRTVVYSDPRFDITNDVILNLNHVYQQQSAPKPDPNAAQAGAPGN</sequence>
<dbReference type="Gene3D" id="3.30.910.20">
    <property type="entry name" value="Skp domain"/>
    <property type="match status" value="1"/>
</dbReference>
<dbReference type="GO" id="GO:0051082">
    <property type="term" value="F:unfolded protein binding"/>
    <property type="evidence" value="ECO:0007669"/>
    <property type="project" value="InterPro"/>
</dbReference>
<reference key="1">
    <citation type="submission" date="2010-11" db="EMBL/GenBank/DDBJ databases">
        <title>The complete sequence of chromosome of Isophaera pallida ATCC 43644.</title>
        <authorList>
            <consortium name="US DOE Joint Genome Institute (JGI-PGF)"/>
            <person name="Lucas S."/>
            <person name="Copeland A."/>
            <person name="Lapidus A."/>
            <person name="Bruce D."/>
            <person name="Goodwin L."/>
            <person name="Pitluck S."/>
            <person name="Kyrpides N."/>
            <person name="Mavromatis K."/>
            <person name="Pagani I."/>
            <person name="Ivanova N."/>
            <person name="Saunders E."/>
            <person name="Brettin T."/>
            <person name="Detter J.C."/>
            <person name="Han C."/>
            <person name="Tapia R."/>
            <person name="Land M."/>
            <person name="Hauser L."/>
            <person name="Markowitz V."/>
            <person name="Cheng J.-F."/>
            <person name="Hugenholtz P."/>
            <person name="Woyke T."/>
            <person name="Wu D."/>
            <person name="Eisen J.A."/>
        </authorList>
    </citation>
    <scope>NUCLEOTIDE SEQUENCE</scope>
    <source>
        <strain>ATCC 43644</strain>
    </source>
</reference>
<dbReference type="GO" id="GO:0050821">
    <property type="term" value="P:protein stabilization"/>
    <property type="evidence" value="ECO:0007669"/>
    <property type="project" value="TreeGrafter"/>
</dbReference>
<feature type="region of interest" description="Disordered" evidence="4">
    <location>
        <begin position="218"/>
        <end position="237"/>
    </location>
</feature>
<dbReference type="PANTHER" id="PTHR35089:SF1">
    <property type="entry name" value="CHAPERONE PROTEIN SKP"/>
    <property type="match status" value="1"/>
</dbReference>
<dbReference type="AlphaFoldDB" id="E8R1R8"/>
<dbReference type="InParanoid" id="E8R1R8"/>
<dbReference type="GO" id="GO:0005829">
    <property type="term" value="C:cytosol"/>
    <property type="evidence" value="ECO:0007669"/>
    <property type="project" value="TreeGrafter"/>
</dbReference>
<dbReference type="OrthoDB" id="215077at2"/>
<accession>E8R1R8</accession>
<dbReference type="Proteomes" id="UP000008631">
    <property type="component" value="Chromosome"/>
</dbReference>
<evidence type="ECO:0000256" key="2">
    <source>
        <dbReference type="ARBA" id="ARBA00022729"/>
    </source>
</evidence>
<keyword evidence="5" id="KW-0472">Membrane</keyword>
<gene>
    <name evidence="6" type="ordered locus">Isop_0749</name>
</gene>
<dbReference type="EMBL" id="CP002353">
    <property type="protein sequence ID" value="ADV61340.1"/>
    <property type="molecule type" value="Genomic_DNA"/>
</dbReference>
<keyword evidence="5" id="KW-1133">Transmembrane helix</keyword>
<dbReference type="RefSeq" id="WP_013563629.1">
    <property type="nucleotide sequence ID" value="NC_014962.1"/>
</dbReference>
<dbReference type="Pfam" id="PF03938">
    <property type="entry name" value="OmpH"/>
    <property type="match status" value="1"/>
</dbReference>
<evidence type="ECO:0000256" key="1">
    <source>
        <dbReference type="ARBA" id="ARBA00009091"/>
    </source>
</evidence>
<keyword evidence="3" id="KW-0175">Coiled coil</keyword>
<dbReference type="STRING" id="575540.Isop_0749"/>
<comment type="similarity">
    <text evidence="1">Belongs to the Skp family.</text>
</comment>